<reference evidence="1 2" key="1">
    <citation type="submission" date="2023-02" db="EMBL/GenBank/DDBJ databases">
        <title>LHISI_Scaffold_Assembly.</title>
        <authorList>
            <person name="Stuart O.P."/>
            <person name="Cleave R."/>
            <person name="Magrath M.J.L."/>
            <person name="Mikheyev A.S."/>
        </authorList>
    </citation>
    <scope>NUCLEOTIDE SEQUENCE [LARGE SCALE GENOMIC DNA]</scope>
    <source>
        <strain evidence="1">Daus_M_001</strain>
        <tissue evidence="1">Leg muscle</tissue>
    </source>
</reference>
<evidence type="ECO:0000313" key="2">
    <source>
        <dbReference type="Proteomes" id="UP001159363"/>
    </source>
</evidence>
<sequence>MFLPPSIDALISGDLQTPRSPELLSNGSISTNFETLKQTNIVEKTTRKKICKGTEVITAEKTLVSINQPNELTVGKWLLVRFATKRTIIHYVGLGEHTGEPTVKFLCRKTASSVPTFVWCTPDDISEVECKDVVMVLPEPNMGH</sequence>
<evidence type="ECO:0000313" key="1">
    <source>
        <dbReference type="EMBL" id="KAJ8896722.1"/>
    </source>
</evidence>
<protein>
    <submittedName>
        <fullName evidence="1">Uncharacterized protein</fullName>
    </submittedName>
</protein>
<dbReference type="Proteomes" id="UP001159363">
    <property type="component" value="Chromosome 1"/>
</dbReference>
<proteinExistence type="predicted"/>
<name>A0ABQ9IJW8_9NEOP</name>
<accession>A0ABQ9IJW8</accession>
<organism evidence="1 2">
    <name type="scientific">Dryococelus australis</name>
    <dbReference type="NCBI Taxonomy" id="614101"/>
    <lineage>
        <taxon>Eukaryota</taxon>
        <taxon>Metazoa</taxon>
        <taxon>Ecdysozoa</taxon>
        <taxon>Arthropoda</taxon>
        <taxon>Hexapoda</taxon>
        <taxon>Insecta</taxon>
        <taxon>Pterygota</taxon>
        <taxon>Neoptera</taxon>
        <taxon>Polyneoptera</taxon>
        <taxon>Phasmatodea</taxon>
        <taxon>Verophasmatodea</taxon>
        <taxon>Anareolatae</taxon>
        <taxon>Phasmatidae</taxon>
        <taxon>Eurycanthinae</taxon>
        <taxon>Dryococelus</taxon>
    </lineage>
</organism>
<comment type="caution">
    <text evidence="1">The sequence shown here is derived from an EMBL/GenBank/DDBJ whole genome shotgun (WGS) entry which is preliminary data.</text>
</comment>
<keyword evidence="2" id="KW-1185">Reference proteome</keyword>
<gene>
    <name evidence="1" type="ORF">PR048_002067</name>
</gene>
<dbReference type="EMBL" id="JARBHB010000001">
    <property type="protein sequence ID" value="KAJ8896722.1"/>
    <property type="molecule type" value="Genomic_DNA"/>
</dbReference>